<dbReference type="GeneID" id="41980665"/>
<dbReference type="PANTHER" id="PTHR47549">
    <property type="entry name" value="GOLGI APPARATUS MEMBRANE PROTEIN TVP38-RELATED"/>
    <property type="match status" value="1"/>
</dbReference>
<feature type="domain" description="VTT" evidence="12">
    <location>
        <begin position="146"/>
        <end position="260"/>
    </location>
</feature>
<feature type="region of interest" description="Disordered" evidence="10">
    <location>
        <begin position="14"/>
        <end position="57"/>
    </location>
</feature>
<evidence type="ECO:0000256" key="8">
    <source>
        <dbReference type="ARBA" id="ARBA00023034"/>
    </source>
</evidence>
<comment type="similarity">
    <text evidence="3">Belongs to the TVP38/TMEM64 family.</text>
</comment>
<keyword evidence="9 11" id="KW-0472">Membrane</keyword>
<dbReference type="InterPro" id="IPR051076">
    <property type="entry name" value="Golgi_membrane_TVP38/TMEM64"/>
</dbReference>
<evidence type="ECO:0000256" key="3">
    <source>
        <dbReference type="ARBA" id="ARBA00008640"/>
    </source>
</evidence>
<sequence>MPADYSSTAKALALPISPLPSPSPETTRPPWSRRISSSTRRANTNSPYSQRSTPPSSLKDQILASAYKVQRQLLKTFQSLSIPQRIAAIIALLISLVFGILFLVYSERIFGFLAPAAKKWHSVTGGWIILWLMTFSCAFPPLIGYSTSVTIAGFVYGFPNGWFIVASATIVGSLASFMASRTVLSSYVHRLVGQDKRFEALALTLKHDGLKILCMIRFCPLPYSLSNAAMSTFPTVNPLSFALATAISSPKLLIHVFIGSRLAVIAESEGGKMDAGTKAINYISIIVGGVLGVAVGWIIYQKTIARARELEIEELEDGQRAGDVVVGREYSDSAEAGDADAAALMNDDDISLWDNDEGVFEDQETGETGYRDELSGGEGDVFASGDADEDPKTKTSRGRD</sequence>
<accession>A0A8H8R8N6</accession>
<dbReference type="EMBL" id="QGMH01000007">
    <property type="protein sequence ID" value="TVY30385.1"/>
    <property type="molecule type" value="Genomic_DNA"/>
</dbReference>
<gene>
    <name evidence="13" type="primary">tvp38</name>
    <name evidence="13" type="ORF">LHYA1_G000467</name>
</gene>
<feature type="compositionally biased region" description="Acidic residues" evidence="10">
    <location>
        <begin position="353"/>
        <end position="365"/>
    </location>
</feature>
<dbReference type="GO" id="GO:0000022">
    <property type="term" value="P:mitotic spindle elongation"/>
    <property type="evidence" value="ECO:0007669"/>
    <property type="project" value="TreeGrafter"/>
</dbReference>
<evidence type="ECO:0000256" key="2">
    <source>
        <dbReference type="ARBA" id="ARBA00004653"/>
    </source>
</evidence>
<evidence type="ECO:0000256" key="1">
    <source>
        <dbReference type="ARBA" id="ARBA00002978"/>
    </source>
</evidence>
<feature type="transmembrane region" description="Helical" evidence="11">
    <location>
        <begin position="127"/>
        <end position="156"/>
    </location>
</feature>
<dbReference type="GO" id="GO:0000139">
    <property type="term" value="C:Golgi membrane"/>
    <property type="evidence" value="ECO:0007669"/>
    <property type="project" value="UniProtKB-SubCell"/>
</dbReference>
<protein>
    <recommendedName>
        <fullName evidence="4">Golgi apparatus membrane protein TVP38</fullName>
    </recommendedName>
    <alternativeName>
        <fullName evidence="5">Golgi apparatus membrane protein tvp38</fullName>
    </alternativeName>
</protein>
<keyword evidence="7 11" id="KW-1133">Transmembrane helix</keyword>
<organism evidence="13 14">
    <name type="scientific">Lachnellula hyalina</name>
    <dbReference type="NCBI Taxonomy" id="1316788"/>
    <lineage>
        <taxon>Eukaryota</taxon>
        <taxon>Fungi</taxon>
        <taxon>Dikarya</taxon>
        <taxon>Ascomycota</taxon>
        <taxon>Pezizomycotina</taxon>
        <taxon>Leotiomycetes</taxon>
        <taxon>Helotiales</taxon>
        <taxon>Lachnaceae</taxon>
        <taxon>Lachnellula</taxon>
    </lineage>
</organism>
<feature type="compositionally biased region" description="Polar residues" evidence="10">
    <location>
        <begin position="34"/>
        <end position="57"/>
    </location>
</feature>
<dbReference type="AlphaFoldDB" id="A0A8H8R8N6"/>
<dbReference type="RefSeq" id="XP_031009171.1">
    <property type="nucleotide sequence ID" value="XM_031145459.1"/>
</dbReference>
<dbReference type="OrthoDB" id="166803at2759"/>
<dbReference type="GO" id="GO:0016192">
    <property type="term" value="P:vesicle-mediated transport"/>
    <property type="evidence" value="ECO:0007669"/>
    <property type="project" value="TreeGrafter"/>
</dbReference>
<feature type="transmembrane region" description="Helical" evidence="11">
    <location>
        <begin position="279"/>
        <end position="300"/>
    </location>
</feature>
<evidence type="ECO:0000313" key="13">
    <source>
        <dbReference type="EMBL" id="TVY30385.1"/>
    </source>
</evidence>
<comment type="subcellular location">
    <subcellularLocation>
        <location evidence="2">Golgi apparatus membrane</location>
        <topology evidence="2">Multi-pass membrane protein</topology>
    </subcellularLocation>
</comment>
<evidence type="ECO:0000256" key="7">
    <source>
        <dbReference type="ARBA" id="ARBA00022989"/>
    </source>
</evidence>
<evidence type="ECO:0000313" key="14">
    <source>
        <dbReference type="Proteomes" id="UP000431533"/>
    </source>
</evidence>
<proteinExistence type="inferred from homology"/>
<evidence type="ECO:0000256" key="6">
    <source>
        <dbReference type="ARBA" id="ARBA00022692"/>
    </source>
</evidence>
<evidence type="ECO:0000256" key="11">
    <source>
        <dbReference type="SAM" id="Phobius"/>
    </source>
</evidence>
<dbReference type="Pfam" id="PF09335">
    <property type="entry name" value="VTT_dom"/>
    <property type="match status" value="1"/>
</dbReference>
<name>A0A8H8R8N6_9HELO</name>
<dbReference type="PANTHER" id="PTHR47549:SF1">
    <property type="entry name" value="GOLGI APPARATUS MEMBRANE PROTEIN TVP38"/>
    <property type="match status" value="1"/>
</dbReference>
<dbReference type="InterPro" id="IPR032816">
    <property type="entry name" value="VTT_dom"/>
</dbReference>
<keyword evidence="6 11" id="KW-0812">Transmembrane</keyword>
<keyword evidence="14" id="KW-1185">Reference proteome</keyword>
<comment type="function">
    <text evidence="1">Golgi membrane protein involved in vesicular trafficking and spindle migration.</text>
</comment>
<feature type="transmembrane region" description="Helical" evidence="11">
    <location>
        <begin position="86"/>
        <end position="106"/>
    </location>
</feature>
<evidence type="ECO:0000256" key="4">
    <source>
        <dbReference type="ARBA" id="ARBA00013533"/>
    </source>
</evidence>
<dbReference type="Proteomes" id="UP000431533">
    <property type="component" value="Unassembled WGS sequence"/>
</dbReference>
<feature type="region of interest" description="Disordered" evidence="10">
    <location>
        <begin position="353"/>
        <end position="400"/>
    </location>
</feature>
<feature type="compositionally biased region" description="Basic and acidic residues" evidence="10">
    <location>
        <begin position="390"/>
        <end position="400"/>
    </location>
</feature>
<feature type="transmembrane region" description="Helical" evidence="11">
    <location>
        <begin position="162"/>
        <end position="180"/>
    </location>
</feature>
<evidence type="ECO:0000259" key="12">
    <source>
        <dbReference type="Pfam" id="PF09335"/>
    </source>
</evidence>
<keyword evidence="8" id="KW-0333">Golgi apparatus</keyword>
<evidence type="ECO:0000256" key="5">
    <source>
        <dbReference type="ARBA" id="ARBA00020673"/>
    </source>
</evidence>
<reference evidence="13 14" key="1">
    <citation type="submission" date="2018-05" db="EMBL/GenBank/DDBJ databases">
        <title>Genome sequencing and assembly of the regulated plant pathogen Lachnellula willkommii and related sister species for the development of diagnostic species identification markers.</title>
        <authorList>
            <person name="Giroux E."/>
            <person name="Bilodeau G."/>
        </authorList>
    </citation>
    <scope>NUCLEOTIDE SEQUENCE [LARGE SCALE GENOMIC DNA]</scope>
    <source>
        <strain evidence="13 14">CBS 185.66</strain>
    </source>
</reference>
<evidence type="ECO:0000256" key="10">
    <source>
        <dbReference type="SAM" id="MobiDB-lite"/>
    </source>
</evidence>
<evidence type="ECO:0000256" key="9">
    <source>
        <dbReference type="ARBA" id="ARBA00023136"/>
    </source>
</evidence>
<comment type="caution">
    <text evidence="13">The sequence shown here is derived from an EMBL/GenBank/DDBJ whole genome shotgun (WGS) entry which is preliminary data.</text>
</comment>